<evidence type="ECO:0000259" key="15">
    <source>
        <dbReference type="PROSITE" id="PS50109"/>
    </source>
</evidence>
<evidence type="ECO:0000313" key="18">
    <source>
        <dbReference type="Proteomes" id="UP000649151"/>
    </source>
</evidence>
<feature type="domain" description="Histidine kinase" evidence="15">
    <location>
        <begin position="265"/>
        <end position="481"/>
    </location>
</feature>
<accession>A0ABR7IU23</accession>
<dbReference type="CDD" id="cd00082">
    <property type="entry name" value="HisKA"/>
    <property type="match status" value="1"/>
</dbReference>
<keyword evidence="8" id="KW-0547">Nucleotide-binding</keyword>
<dbReference type="InterPro" id="IPR003661">
    <property type="entry name" value="HisK_dim/P_dom"/>
</dbReference>
<dbReference type="PROSITE" id="PS50109">
    <property type="entry name" value="HIS_KIN"/>
    <property type="match status" value="1"/>
</dbReference>
<feature type="transmembrane region" description="Helical" evidence="14">
    <location>
        <begin position="181"/>
        <end position="204"/>
    </location>
</feature>
<dbReference type="Pfam" id="PF02518">
    <property type="entry name" value="HATPase_c"/>
    <property type="match status" value="1"/>
</dbReference>
<feature type="domain" description="HAMP" evidence="16">
    <location>
        <begin position="205"/>
        <end position="257"/>
    </location>
</feature>
<keyword evidence="9 17" id="KW-0418">Kinase</keyword>
<dbReference type="Pfam" id="PF00672">
    <property type="entry name" value="HAMP"/>
    <property type="match status" value="1"/>
</dbReference>
<keyword evidence="4" id="KW-1003">Cell membrane</keyword>
<dbReference type="SMART" id="SM00387">
    <property type="entry name" value="HATPase_c"/>
    <property type="match status" value="1"/>
</dbReference>
<evidence type="ECO:0000256" key="3">
    <source>
        <dbReference type="ARBA" id="ARBA00012438"/>
    </source>
</evidence>
<dbReference type="InterPro" id="IPR036890">
    <property type="entry name" value="HATPase_C_sf"/>
</dbReference>
<dbReference type="InterPro" id="IPR003660">
    <property type="entry name" value="HAMP_dom"/>
</dbReference>
<keyword evidence="6" id="KW-0808">Transferase</keyword>
<dbReference type="GO" id="GO:0016301">
    <property type="term" value="F:kinase activity"/>
    <property type="evidence" value="ECO:0007669"/>
    <property type="project" value="UniProtKB-KW"/>
</dbReference>
<dbReference type="Gene3D" id="1.10.287.130">
    <property type="match status" value="1"/>
</dbReference>
<dbReference type="SMART" id="SM00304">
    <property type="entry name" value="HAMP"/>
    <property type="match status" value="1"/>
</dbReference>
<dbReference type="SUPFAM" id="SSF47384">
    <property type="entry name" value="Homodimeric domain of signal transducing histidine kinase"/>
    <property type="match status" value="1"/>
</dbReference>
<dbReference type="PANTHER" id="PTHR45528:SF1">
    <property type="entry name" value="SENSOR HISTIDINE KINASE CPXA"/>
    <property type="match status" value="1"/>
</dbReference>
<dbReference type="SUPFAM" id="SSF158472">
    <property type="entry name" value="HAMP domain-like"/>
    <property type="match status" value="1"/>
</dbReference>
<dbReference type="SMART" id="SM00388">
    <property type="entry name" value="HisKA"/>
    <property type="match status" value="1"/>
</dbReference>
<dbReference type="PRINTS" id="PR00344">
    <property type="entry name" value="BCTRLSENSOR"/>
</dbReference>
<evidence type="ECO:0000256" key="6">
    <source>
        <dbReference type="ARBA" id="ARBA00022679"/>
    </source>
</evidence>
<evidence type="ECO:0000256" key="7">
    <source>
        <dbReference type="ARBA" id="ARBA00022692"/>
    </source>
</evidence>
<organism evidence="17 18">
    <name type="scientific">Clostridium facile</name>
    <dbReference type="NCBI Taxonomy" id="2763035"/>
    <lineage>
        <taxon>Bacteria</taxon>
        <taxon>Bacillati</taxon>
        <taxon>Bacillota</taxon>
        <taxon>Clostridia</taxon>
        <taxon>Eubacteriales</taxon>
        <taxon>Clostridiaceae</taxon>
        <taxon>Clostridium</taxon>
    </lineage>
</organism>
<dbReference type="InterPro" id="IPR050398">
    <property type="entry name" value="HssS/ArlS-like"/>
</dbReference>
<evidence type="ECO:0000256" key="1">
    <source>
        <dbReference type="ARBA" id="ARBA00000085"/>
    </source>
</evidence>
<dbReference type="PROSITE" id="PS50885">
    <property type="entry name" value="HAMP"/>
    <property type="match status" value="1"/>
</dbReference>
<keyword evidence="11 14" id="KW-1133">Transmembrane helix</keyword>
<proteinExistence type="predicted"/>
<evidence type="ECO:0000256" key="2">
    <source>
        <dbReference type="ARBA" id="ARBA00004651"/>
    </source>
</evidence>
<comment type="catalytic activity">
    <reaction evidence="1">
        <text>ATP + protein L-histidine = ADP + protein N-phospho-L-histidine.</text>
        <dbReference type="EC" id="2.7.13.3"/>
    </reaction>
</comment>
<dbReference type="InterPro" id="IPR005467">
    <property type="entry name" value="His_kinase_dom"/>
</dbReference>
<dbReference type="EC" id="2.7.13.3" evidence="3"/>
<evidence type="ECO:0000256" key="4">
    <source>
        <dbReference type="ARBA" id="ARBA00022475"/>
    </source>
</evidence>
<evidence type="ECO:0000256" key="5">
    <source>
        <dbReference type="ARBA" id="ARBA00022553"/>
    </source>
</evidence>
<dbReference type="InterPro" id="IPR003594">
    <property type="entry name" value="HATPase_dom"/>
</dbReference>
<comment type="subcellular location">
    <subcellularLocation>
        <location evidence="2">Cell membrane</location>
        <topology evidence="2">Multi-pass membrane protein</topology>
    </subcellularLocation>
</comment>
<evidence type="ECO:0000256" key="11">
    <source>
        <dbReference type="ARBA" id="ARBA00022989"/>
    </source>
</evidence>
<dbReference type="InterPro" id="IPR036097">
    <property type="entry name" value="HisK_dim/P_sf"/>
</dbReference>
<sequence length="495" mass="55676">MKKSLFAKYFTVCISIIIVSIIFLGGMMLICASQYFQEEQYNTLKVNLQRATMAVEQNYISAVEDDNDQTHYTIDVASSLSIYNMLAGIIDADFFMTDTSGKTIMCTEDTLCQHTSPYTVPSEIRGMIDQKGIYKETGTFQGLYSSNHYTVGIPVQNDDVTIGYLFASSSSSNLQVFLKEIFNMFILSSGVVLFLAFVIIFLVTSQLVKPLKDMSYAAQQYGKGDFSPRISIERDDEIGQLAQTLNTMAYDLSLIENSRRSFTANVSHELKTPMTSIGGFIDGILDGTIPESQHKKYLRIVSDEVARLSRLVRSMLNLSKIEAGEMKLECKPFNALNVIAQTLFNFENAINEKNLEIRGLDVDDIWVEADEDLIHQVIYNLMDNAIKFVNQNGYIEFGFRNIASRTEITIRNSGEGLAPDEMNKVFDRFYKTDKSRGLDKNGVGLGLNIVKTIINLHDGDIVVRSKKGEYTEFSITLKTGKPPVKPRRSSDKEQQ</sequence>
<dbReference type="Gene3D" id="6.10.340.10">
    <property type="match status" value="1"/>
</dbReference>
<evidence type="ECO:0000256" key="14">
    <source>
        <dbReference type="SAM" id="Phobius"/>
    </source>
</evidence>
<dbReference type="Proteomes" id="UP000649151">
    <property type="component" value="Unassembled WGS sequence"/>
</dbReference>
<evidence type="ECO:0000256" key="13">
    <source>
        <dbReference type="ARBA" id="ARBA00023136"/>
    </source>
</evidence>
<evidence type="ECO:0000256" key="9">
    <source>
        <dbReference type="ARBA" id="ARBA00022777"/>
    </source>
</evidence>
<keyword evidence="12" id="KW-0902">Two-component regulatory system</keyword>
<keyword evidence="10" id="KW-0067">ATP-binding</keyword>
<dbReference type="SUPFAM" id="SSF55874">
    <property type="entry name" value="ATPase domain of HSP90 chaperone/DNA topoisomerase II/histidine kinase"/>
    <property type="match status" value="1"/>
</dbReference>
<keyword evidence="18" id="KW-1185">Reference proteome</keyword>
<protein>
    <recommendedName>
        <fullName evidence="3">histidine kinase</fullName>
        <ecNumber evidence="3">2.7.13.3</ecNumber>
    </recommendedName>
</protein>
<dbReference type="Pfam" id="PF00512">
    <property type="entry name" value="HisKA"/>
    <property type="match status" value="1"/>
</dbReference>
<evidence type="ECO:0000259" key="16">
    <source>
        <dbReference type="PROSITE" id="PS50885"/>
    </source>
</evidence>
<reference evidence="17 18" key="1">
    <citation type="submission" date="2020-08" db="EMBL/GenBank/DDBJ databases">
        <title>Genome public.</title>
        <authorList>
            <person name="Liu C."/>
            <person name="Sun Q."/>
        </authorList>
    </citation>
    <scope>NUCLEOTIDE SEQUENCE [LARGE SCALE GENOMIC DNA]</scope>
    <source>
        <strain evidence="17 18">NSJ-27</strain>
    </source>
</reference>
<dbReference type="Gene3D" id="3.30.565.10">
    <property type="entry name" value="Histidine kinase-like ATPase, C-terminal domain"/>
    <property type="match status" value="1"/>
</dbReference>
<name>A0ABR7IU23_9CLOT</name>
<evidence type="ECO:0000256" key="8">
    <source>
        <dbReference type="ARBA" id="ARBA00022741"/>
    </source>
</evidence>
<dbReference type="EMBL" id="JACOQK010000001">
    <property type="protein sequence ID" value="MBC5788352.1"/>
    <property type="molecule type" value="Genomic_DNA"/>
</dbReference>
<keyword evidence="13 14" id="KW-0472">Membrane</keyword>
<dbReference type="RefSeq" id="WP_186996922.1">
    <property type="nucleotide sequence ID" value="NZ_JACOQK010000001.1"/>
</dbReference>
<keyword evidence="5" id="KW-0597">Phosphoprotein</keyword>
<evidence type="ECO:0000256" key="12">
    <source>
        <dbReference type="ARBA" id="ARBA00023012"/>
    </source>
</evidence>
<evidence type="ECO:0000256" key="10">
    <source>
        <dbReference type="ARBA" id="ARBA00022840"/>
    </source>
</evidence>
<keyword evidence="7 14" id="KW-0812">Transmembrane</keyword>
<gene>
    <name evidence="17" type="ORF">H8Z77_10080</name>
</gene>
<comment type="caution">
    <text evidence="17">The sequence shown here is derived from an EMBL/GenBank/DDBJ whole genome shotgun (WGS) entry which is preliminary data.</text>
</comment>
<evidence type="ECO:0000313" key="17">
    <source>
        <dbReference type="EMBL" id="MBC5788352.1"/>
    </source>
</evidence>
<dbReference type="PANTHER" id="PTHR45528">
    <property type="entry name" value="SENSOR HISTIDINE KINASE CPXA"/>
    <property type="match status" value="1"/>
</dbReference>
<feature type="transmembrane region" description="Helical" evidence="14">
    <location>
        <begin position="12"/>
        <end position="36"/>
    </location>
</feature>
<dbReference type="InterPro" id="IPR004358">
    <property type="entry name" value="Sig_transdc_His_kin-like_C"/>
</dbReference>
<dbReference type="CDD" id="cd06225">
    <property type="entry name" value="HAMP"/>
    <property type="match status" value="1"/>
</dbReference>